<feature type="transmembrane region" description="Helical" evidence="5">
    <location>
        <begin position="69"/>
        <end position="88"/>
    </location>
</feature>
<evidence type="ECO:0000256" key="4">
    <source>
        <dbReference type="ARBA" id="ARBA00023136"/>
    </source>
</evidence>
<keyword evidence="3 5" id="KW-1133">Transmembrane helix</keyword>
<name>A0ABP7XWF2_9ACTN</name>
<gene>
    <name evidence="6" type="primary">cbiQ_2</name>
    <name evidence="6" type="ORF">GCM10022215_36990</name>
</gene>
<evidence type="ECO:0000256" key="5">
    <source>
        <dbReference type="SAM" id="Phobius"/>
    </source>
</evidence>
<reference evidence="7" key="1">
    <citation type="journal article" date="2019" name="Int. J. Syst. Evol. Microbiol.">
        <title>The Global Catalogue of Microorganisms (GCM) 10K type strain sequencing project: providing services to taxonomists for standard genome sequencing and annotation.</title>
        <authorList>
            <consortium name="The Broad Institute Genomics Platform"/>
            <consortium name="The Broad Institute Genome Sequencing Center for Infectious Disease"/>
            <person name="Wu L."/>
            <person name="Ma J."/>
        </authorList>
    </citation>
    <scope>NUCLEOTIDE SEQUENCE [LARGE SCALE GENOMIC DNA]</scope>
    <source>
        <strain evidence="7">JCM 16703</strain>
    </source>
</reference>
<evidence type="ECO:0000256" key="3">
    <source>
        <dbReference type="ARBA" id="ARBA00022989"/>
    </source>
</evidence>
<sequence length="259" mass="26531">MAGLSLDDTAWTNRWRHRSVAEKSVLSLGLLLVAVTARTPVTGLLVVVVATAVACLGARIPVGTWVRVLLAPASFVLLGVVGIAVTLTPSSTAGSSAAEVWWTGGPFAVTAVSAAQAGETAVRAIAGASAVMLLACTTPMPYLLGALSRVPGFATLAEIGGVVYRMLFGLLHAQARVRESQAARLGFRTPSVARRSIGLLAATTLVRAWTGARRLEEGLAGRAPAGVPFGAPATDALRWAFVVPAAVVVLATGVVGWFA</sequence>
<comment type="subcellular location">
    <subcellularLocation>
        <location evidence="1">Membrane</location>
        <topology evidence="1">Multi-pass membrane protein</topology>
    </subcellularLocation>
</comment>
<keyword evidence="4 5" id="KW-0472">Membrane</keyword>
<feature type="transmembrane region" description="Helical" evidence="5">
    <location>
        <begin position="43"/>
        <end position="62"/>
    </location>
</feature>
<accession>A0ABP7XWF2</accession>
<evidence type="ECO:0000313" key="6">
    <source>
        <dbReference type="EMBL" id="GAA4126906.1"/>
    </source>
</evidence>
<dbReference type="Pfam" id="PF02361">
    <property type="entry name" value="CbiQ"/>
    <property type="match status" value="1"/>
</dbReference>
<evidence type="ECO:0000256" key="2">
    <source>
        <dbReference type="ARBA" id="ARBA00022692"/>
    </source>
</evidence>
<organism evidence="6 7">
    <name type="scientific">Nocardioides fonticola</name>
    <dbReference type="NCBI Taxonomy" id="450363"/>
    <lineage>
        <taxon>Bacteria</taxon>
        <taxon>Bacillati</taxon>
        <taxon>Actinomycetota</taxon>
        <taxon>Actinomycetes</taxon>
        <taxon>Propionibacteriales</taxon>
        <taxon>Nocardioidaceae</taxon>
        <taxon>Nocardioides</taxon>
    </lineage>
</organism>
<dbReference type="CDD" id="cd16914">
    <property type="entry name" value="EcfT"/>
    <property type="match status" value="1"/>
</dbReference>
<dbReference type="PANTHER" id="PTHR43723:SF1">
    <property type="entry name" value="COBALT TRANSPORT PROTEIN CBIQ"/>
    <property type="match status" value="1"/>
</dbReference>
<dbReference type="Proteomes" id="UP001501495">
    <property type="component" value="Unassembled WGS sequence"/>
</dbReference>
<keyword evidence="7" id="KW-1185">Reference proteome</keyword>
<evidence type="ECO:0000256" key="1">
    <source>
        <dbReference type="ARBA" id="ARBA00004141"/>
    </source>
</evidence>
<dbReference type="InterPro" id="IPR003339">
    <property type="entry name" value="ABC/ECF_trnsptr_transmembrane"/>
</dbReference>
<dbReference type="EMBL" id="BAAAZH010000028">
    <property type="protein sequence ID" value="GAA4126906.1"/>
    <property type="molecule type" value="Genomic_DNA"/>
</dbReference>
<protein>
    <submittedName>
        <fullName evidence="6">Cobalt ECF transporter T component CbiQ</fullName>
    </submittedName>
</protein>
<dbReference type="RefSeq" id="WP_344734958.1">
    <property type="nucleotide sequence ID" value="NZ_BAAAZH010000028.1"/>
</dbReference>
<dbReference type="PANTHER" id="PTHR43723">
    <property type="entry name" value="COBALT TRANSPORT PROTEIN CBIQ"/>
    <property type="match status" value="1"/>
</dbReference>
<feature type="transmembrane region" description="Helical" evidence="5">
    <location>
        <begin position="236"/>
        <end position="258"/>
    </location>
</feature>
<dbReference type="InterPro" id="IPR052770">
    <property type="entry name" value="Cobalt_transport_CbiQ"/>
</dbReference>
<feature type="transmembrane region" description="Helical" evidence="5">
    <location>
        <begin position="100"/>
        <end position="117"/>
    </location>
</feature>
<feature type="transmembrane region" description="Helical" evidence="5">
    <location>
        <begin position="124"/>
        <end position="144"/>
    </location>
</feature>
<evidence type="ECO:0000313" key="7">
    <source>
        <dbReference type="Proteomes" id="UP001501495"/>
    </source>
</evidence>
<comment type="caution">
    <text evidence="6">The sequence shown here is derived from an EMBL/GenBank/DDBJ whole genome shotgun (WGS) entry which is preliminary data.</text>
</comment>
<keyword evidence="2 5" id="KW-0812">Transmembrane</keyword>
<proteinExistence type="predicted"/>